<dbReference type="PANTHER" id="PTHR23411">
    <property type="entry name" value="TAPASIN"/>
    <property type="match status" value="1"/>
</dbReference>
<organism evidence="3 4">
    <name type="scientific">Aquarana catesbeiana</name>
    <name type="common">American bullfrog</name>
    <name type="synonym">Rana catesbeiana</name>
    <dbReference type="NCBI Taxonomy" id="8400"/>
    <lineage>
        <taxon>Eukaryota</taxon>
        <taxon>Metazoa</taxon>
        <taxon>Chordata</taxon>
        <taxon>Craniata</taxon>
        <taxon>Vertebrata</taxon>
        <taxon>Euteleostomi</taxon>
        <taxon>Amphibia</taxon>
        <taxon>Batrachia</taxon>
        <taxon>Anura</taxon>
        <taxon>Neobatrachia</taxon>
        <taxon>Ranoidea</taxon>
        <taxon>Ranidae</taxon>
        <taxon>Aquarana</taxon>
    </lineage>
</organism>
<reference evidence="4" key="1">
    <citation type="journal article" date="2017" name="Nat. Commun.">
        <title>The North American bullfrog draft genome provides insight into hormonal regulation of long noncoding RNA.</title>
        <authorList>
            <person name="Hammond S.A."/>
            <person name="Warren R.L."/>
            <person name="Vandervalk B.P."/>
            <person name="Kucuk E."/>
            <person name="Khan H."/>
            <person name="Gibb E.A."/>
            <person name="Pandoh P."/>
            <person name="Kirk H."/>
            <person name="Zhao Y."/>
            <person name="Jones M."/>
            <person name="Mungall A.J."/>
            <person name="Coope R."/>
            <person name="Pleasance S."/>
            <person name="Moore R.A."/>
            <person name="Holt R.A."/>
            <person name="Round J.M."/>
            <person name="Ohora S."/>
            <person name="Walle B.V."/>
            <person name="Veldhoen N."/>
            <person name="Helbing C.C."/>
            <person name="Birol I."/>
        </authorList>
    </citation>
    <scope>NUCLEOTIDE SEQUENCE [LARGE SCALE GENOMIC DNA]</scope>
</reference>
<dbReference type="InterPro" id="IPR050380">
    <property type="entry name" value="Immune_Resp_Modulators"/>
</dbReference>
<dbReference type="AlphaFoldDB" id="A0A2G9R4N4"/>
<dbReference type="SMART" id="SM00407">
    <property type="entry name" value="IGc1"/>
    <property type="match status" value="2"/>
</dbReference>
<dbReference type="SUPFAM" id="SSF48726">
    <property type="entry name" value="Immunoglobulin"/>
    <property type="match status" value="2"/>
</dbReference>
<dbReference type="PROSITE" id="PS50835">
    <property type="entry name" value="IG_LIKE"/>
    <property type="match status" value="2"/>
</dbReference>
<dbReference type="PROSITE" id="PS00290">
    <property type="entry name" value="IG_MHC"/>
    <property type="match status" value="1"/>
</dbReference>
<dbReference type="InterPro" id="IPR013151">
    <property type="entry name" value="Immunoglobulin_dom"/>
</dbReference>
<feature type="domain" description="Ig-like" evidence="2">
    <location>
        <begin position="249"/>
        <end position="342"/>
    </location>
</feature>
<proteinExistence type="predicted"/>
<keyword evidence="1" id="KW-0393">Immunoglobulin domain</keyword>
<dbReference type="InterPro" id="IPR013783">
    <property type="entry name" value="Ig-like_fold"/>
</dbReference>
<evidence type="ECO:0000313" key="3">
    <source>
        <dbReference type="EMBL" id="PIO22848.1"/>
    </source>
</evidence>
<keyword evidence="4" id="KW-1185">Reference proteome</keyword>
<evidence type="ECO:0000313" key="4">
    <source>
        <dbReference type="Proteomes" id="UP000228934"/>
    </source>
</evidence>
<dbReference type="InterPro" id="IPR007110">
    <property type="entry name" value="Ig-like_dom"/>
</dbReference>
<dbReference type="EMBL" id="KV978719">
    <property type="protein sequence ID" value="PIO22848.1"/>
    <property type="molecule type" value="Genomic_DNA"/>
</dbReference>
<dbReference type="Pfam" id="PF00047">
    <property type="entry name" value="ig"/>
    <property type="match status" value="1"/>
</dbReference>
<protein>
    <recommendedName>
        <fullName evidence="2">Ig-like domain-containing protein</fullName>
    </recommendedName>
</protein>
<accession>A0A2G9R4N4</accession>
<name>A0A2G9R4N4_AQUCT</name>
<gene>
    <name evidence="3" type="ORF">AB205_0218300</name>
</gene>
<dbReference type="InterPro" id="IPR003006">
    <property type="entry name" value="Ig/MHC_CS"/>
</dbReference>
<feature type="domain" description="Ig-like" evidence="2">
    <location>
        <begin position="135"/>
        <end position="240"/>
    </location>
</feature>
<evidence type="ECO:0000259" key="2">
    <source>
        <dbReference type="PROSITE" id="PS50835"/>
    </source>
</evidence>
<dbReference type="Gene3D" id="2.60.40.10">
    <property type="entry name" value="Immunoglobulins"/>
    <property type="match status" value="3"/>
</dbReference>
<dbReference type="Proteomes" id="UP000228934">
    <property type="component" value="Unassembled WGS sequence"/>
</dbReference>
<dbReference type="InterPro" id="IPR036179">
    <property type="entry name" value="Ig-like_dom_sf"/>
</dbReference>
<sequence length="350" mass="40392">MKKSNLNFFILNFKPKTVKVYVYLKRVNDSEQHQICLWEFFEEQPGHQNHDETIEAQPLSRENVVADNLKAELEHLSPKRSLIFYNCPCTLRITPNIETDDEAELTIQVEHPALKTPIPQQCTLKVKGDCLNLSPIITPKYLMHGEEVTLTCNITKYRPGPLKIIWLKKDMMKQKPTQVICKKGETCDGRYSHTPEEHQEGRVFSYSSSLTFTASVSEDHGKIYICRVYYSALTQNKQLTFDAYVRAVPILEPIKSKPAIPSAGQQMELSCNILRFHPRELTIDWYKEDELVPHTEDTTRVDNHGLYNVVSTLKLTVELEDLGKKFRCKVGHESLEEPKILEWTLNSLSE</sequence>
<dbReference type="CDD" id="cd00098">
    <property type="entry name" value="IgC1"/>
    <property type="match status" value="2"/>
</dbReference>
<dbReference type="Pfam" id="PF07654">
    <property type="entry name" value="C1-set"/>
    <property type="match status" value="1"/>
</dbReference>
<dbReference type="OrthoDB" id="6370831at2759"/>
<evidence type="ECO:0000256" key="1">
    <source>
        <dbReference type="ARBA" id="ARBA00023319"/>
    </source>
</evidence>
<dbReference type="InterPro" id="IPR003597">
    <property type="entry name" value="Ig_C1-set"/>
</dbReference>